<evidence type="ECO:0000313" key="2">
    <source>
        <dbReference type="EMBL" id="RAH58550.1"/>
    </source>
</evidence>
<dbReference type="Proteomes" id="UP000249526">
    <property type="component" value="Unassembled WGS sequence"/>
</dbReference>
<dbReference type="EMBL" id="KZ825060">
    <property type="protein sequence ID" value="RAH58550.1"/>
    <property type="molecule type" value="Genomic_DNA"/>
</dbReference>
<dbReference type="RefSeq" id="XP_025516472.1">
    <property type="nucleotide sequence ID" value="XM_025658634.1"/>
</dbReference>
<dbReference type="AlphaFoldDB" id="A0A8G1VN97"/>
<evidence type="ECO:0000313" key="3">
    <source>
        <dbReference type="Proteomes" id="UP000249526"/>
    </source>
</evidence>
<dbReference type="GeneID" id="37162036"/>
<accession>A0A8G1VN97</accession>
<reference evidence="2 3" key="1">
    <citation type="submission" date="2018-02" db="EMBL/GenBank/DDBJ databases">
        <title>The genomes of Aspergillus section Nigri reveals drivers in fungal speciation.</title>
        <authorList>
            <consortium name="DOE Joint Genome Institute"/>
            <person name="Vesth T.C."/>
            <person name="Nybo J."/>
            <person name="Theobald S."/>
            <person name="Brandl J."/>
            <person name="Frisvad J.C."/>
            <person name="Nielsen K.F."/>
            <person name="Lyhne E.K."/>
            <person name="Kogle M.E."/>
            <person name="Kuo A."/>
            <person name="Riley R."/>
            <person name="Clum A."/>
            <person name="Nolan M."/>
            <person name="Lipzen A."/>
            <person name="Salamov A."/>
            <person name="Henrissat B."/>
            <person name="Wiebenga A."/>
            <person name="De vries R.P."/>
            <person name="Grigoriev I.V."/>
            <person name="Mortensen U.H."/>
            <person name="Andersen M.R."/>
            <person name="Baker S.E."/>
        </authorList>
    </citation>
    <scope>NUCLEOTIDE SEQUENCE [LARGE SCALE GENOMIC DNA]</scope>
    <source>
        <strain evidence="2 3">CBS 112811</strain>
    </source>
</reference>
<feature type="compositionally biased region" description="Polar residues" evidence="1">
    <location>
        <begin position="155"/>
        <end position="172"/>
    </location>
</feature>
<sequence>MDYLTNLLPELQIRVIEYLDYISLAVLSQTSQYLRTNLQVQSPTTTPQQKILYLFAAEEWKSQENCLLNILYALVPDISTTLISKNILPGYPKSAAHEAEVVGRSVFVSSHDVHEILRSNQVAVGKAKRKPVTVSLVPDREPNILRPRWNEIQNTASSAGENSSIGDPPSSTDGEKPESTEYRLARSSRPAESQIHEGGG</sequence>
<evidence type="ECO:0000256" key="1">
    <source>
        <dbReference type="SAM" id="MobiDB-lite"/>
    </source>
</evidence>
<gene>
    <name evidence="2" type="ORF">BO85DRAFT_437712</name>
</gene>
<feature type="region of interest" description="Disordered" evidence="1">
    <location>
        <begin position="155"/>
        <end position="200"/>
    </location>
</feature>
<protein>
    <recommendedName>
        <fullName evidence="4">F-box domain-containing protein</fullName>
    </recommendedName>
</protein>
<feature type="compositionally biased region" description="Basic and acidic residues" evidence="1">
    <location>
        <begin position="173"/>
        <end position="184"/>
    </location>
</feature>
<organism evidence="2 3">
    <name type="scientific">Aspergillus piperis CBS 112811</name>
    <dbReference type="NCBI Taxonomy" id="1448313"/>
    <lineage>
        <taxon>Eukaryota</taxon>
        <taxon>Fungi</taxon>
        <taxon>Dikarya</taxon>
        <taxon>Ascomycota</taxon>
        <taxon>Pezizomycotina</taxon>
        <taxon>Eurotiomycetes</taxon>
        <taxon>Eurotiomycetidae</taxon>
        <taxon>Eurotiales</taxon>
        <taxon>Aspergillaceae</taxon>
        <taxon>Aspergillus</taxon>
        <taxon>Aspergillus subgen. Circumdati</taxon>
    </lineage>
</organism>
<name>A0A8G1VN97_9EURO</name>
<proteinExistence type="predicted"/>
<keyword evidence="3" id="KW-1185">Reference proteome</keyword>
<evidence type="ECO:0008006" key="4">
    <source>
        <dbReference type="Google" id="ProtNLM"/>
    </source>
</evidence>